<dbReference type="Proteomes" id="UP000821865">
    <property type="component" value="Chromosome 7"/>
</dbReference>
<name>A0ACB8CGZ5_DERSI</name>
<sequence>MAFRRFLSFFLSSIPVTAQILNESVLKFAVEMYGQLQSQNESGENLIFSPFSIAVALTMALAGARNNTAEELASLLHVKDHQDKGHEHFPEFLNSLSQFAPDVEFYVANRIYSGQQFTVKKSYRSHLENSYGATIRSVDFKNSHESVRLEASAWVSERTASKIRDLLPPRSVCGGTVLILLNAIYFKGFWKAPFRAADTAPRNFHLDSKNTVRVDTMFQDSESYRIGSSNELRARALEIPYRGGMMSMVILLPDGIEGLPFLERQLTWERLSSLLRCLKRSNNVQVSIPKFKIECRHVLNDILKALGVVDLFTPGVADLSGMFDNGKPAVSDIFHKTLLQVDEEGTEAVTAAAVMLCSTLKKWRPTYFAVDHPFMFIIKSKEPDVILFIGSVRRP</sequence>
<keyword evidence="2" id="KW-1185">Reference proteome</keyword>
<reference evidence="1" key="1">
    <citation type="submission" date="2020-05" db="EMBL/GenBank/DDBJ databases">
        <title>Large-scale comparative analyses of tick genomes elucidate their genetic diversity and vector capacities.</title>
        <authorList>
            <person name="Jia N."/>
            <person name="Wang J."/>
            <person name="Shi W."/>
            <person name="Du L."/>
            <person name="Sun Y."/>
            <person name="Zhan W."/>
            <person name="Jiang J."/>
            <person name="Wang Q."/>
            <person name="Zhang B."/>
            <person name="Ji P."/>
            <person name="Sakyi L.B."/>
            <person name="Cui X."/>
            <person name="Yuan T."/>
            <person name="Jiang B."/>
            <person name="Yang W."/>
            <person name="Lam T.T.-Y."/>
            <person name="Chang Q."/>
            <person name="Ding S."/>
            <person name="Wang X."/>
            <person name="Zhu J."/>
            <person name="Ruan X."/>
            <person name="Zhao L."/>
            <person name="Wei J."/>
            <person name="Que T."/>
            <person name="Du C."/>
            <person name="Cheng J."/>
            <person name="Dai P."/>
            <person name="Han X."/>
            <person name="Huang E."/>
            <person name="Gao Y."/>
            <person name="Liu J."/>
            <person name="Shao H."/>
            <person name="Ye R."/>
            <person name="Li L."/>
            <person name="Wei W."/>
            <person name="Wang X."/>
            <person name="Wang C."/>
            <person name="Yang T."/>
            <person name="Huo Q."/>
            <person name="Li W."/>
            <person name="Guo W."/>
            <person name="Chen H."/>
            <person name="Zhou L."/>
            <person name="Ni X."/>
            <person name="Tian J."/>
            <person name="Zhou Y."/>
            <person name="Sheng Y."/>
            <person name="Liu T."/>
            <person name="Pan Y."/>
            <person name="Xia L."/>
            <person name="Li J."/>
            <person name="Zhao F."/>
            <person name="Cao W."/>
        </authorList>
    </citation>
    <scope>NUCLEOTIDE SEQUENCE</scope>
    <source>
        <strain evidence="1">Dsil-2018</strain>
    </source>
</reference>
<gene>
    <name evidence="1" type="ORF">HPB49_020204</name>
</gene>
<organism evidence="1 2">
    <name type="scientific">Dermacentor silvarum</name>
    <name type="common">Tick</name>
    <dbReference type="NCBI Taxonomy" id="543639"/>
    <lineage>
        <taxon>Eukaryota</taxon>
        <taxon>Metazoa</taxon>
        <taxon>Ecdysozoa</taxon>
        <taxon>Arthropoda</taxon>
        <taxon>Chelicerata</taxon>
        <taxon>Arachnida</taxon>
        <taxon>Acari</taxon>
        <taxon>Parasitiformes</taxon>
        <taxon>Ixodida</taxon>
        <taxon>Ixodoidea</taxon>
        <taxon>Ixodidae</taxon>
        <taxon>Rhipicephalinae</taxon>
        <taxon>Dermacentor</taxon>
    </lineage>
</organism>
<evidence type="ECO:0000313" key="1">
    <source>
        <dbReference type="EMBL" id="KAH7942070.1"/>
    </source>
</evidence>
<comment type="caution">
    <text evidence="1">The sequence shown here is derived from an EMBL/GenBank/DDBJ whole genome shotgun (WGS) entry which is preliminary data.</text>
</comment>
<proteinExistence type="predicted"/>
<evidence type="ECO:0000313" key="2">
    <source>
        <dbReference type="Proteomes" id="UP000821865"/>
    </source>
</evidence>
<dbReference type="EMBL" id="CM023476">
    <property type="protein sequence ID" value="KAH7942070.1"/>
    <property type="molecule type" value="Genomic_DNA"/>
</dbReference>
<protein>
    <submittedName>
        <fullName evidence="1">Uncharacterized protein</fullName>
    </submittedName>
</protein>
<accession>A0ACB8CGZ5</accession>